<evidence type="ECO:0000313" key="4">
    <source>
        <dbReference type="EMBL" id="KAK0044644.1"/>
    </source>
</evidence>
<keyword evidence="5" id="KW-1185">Reference proteome</keyword>
<dbReference type="PANTHER" id="PTHR48025:SF1">
    <property type="entry name" value="RRM DOMAIN-CONTAINING PROTEIN"/>
    <property type="match status" value="1"/>
</dbReference>
<feature type="domain" description="RRM" evidence="3">
    <location>
        <begin position="11"/>
        <end position="88"/>
    </location>
</feature>
<dbReference type="AlphaFoldDB" id="A0AAD8EZN6"/>
<dbReference type="Proteomes" id="UP001233172">
    <property type="component" value="Unassembled WGS sequence"/>
</dbReference>
<evidence type="ECO:0000256" key="1">
    <source>
        <dbReference type="ARBA" id="ARBA00022884"/>
    </source>
</evidence>
<evidence type="ECO:0000256" key="2">
    <source>
        <dbReference type="PROSITE-ProRule" id="PRU00176"/>
    </source>
</evidence>
<dbReference type="InterPro" id="IPR035979">
    <property type="entry name" value="RBD_domain_sf"/>
</dbReference>
<organism evidence="4 5">
    <name type="scientific">Biomphalaria pfeifferi</name>
    <name type="common">Bloodfluke planorb</name>
    <name type="synonym">Freshwater snail</name>
    <dbReference type="NCBI Taxonomy" id="112525"/>
    <lineage>
        <taxon>Eukaryota</taxon>
        <taxon>Metazoa</taxon>
        <taxon>Spiralia</taxon>
        <taxon>Lophotrochozoa</taxon>
        <taxon>Mollusca</taxon>
        <taxon>Gastropoda</taxon>
        <taxon>Heterobranchia</taxon>
        <taxon>Euthyneura</taxon>
        <taxon>Panpulmonata</taxon>
        <taxon>Hygrophila</taxon>
        <taxon>Lymnaeoidea</taxon>
        <taxon>Planorbidae</taxon>
        <taxon>Biomphalaria</taxon>
    </lineage>
</organism>
<evidence type="ECO:0000313" key="5">
    <source>
        <dbReference type="Proteomes" id="UP001233172"/>
    </source>
</evidence>
<reference evidence="4" key="2">
    <citation type="submission" date="2023-04" db="EMBL/GenBank/DDBJ databases">
        <authorList>
            <person name="Bu L."/>
            <person name="Lu L."/>
            <person name="Laidemitt M.R."/>
            <person name="Zhang S.M."/>
            <person name="Mutuku M."/>
            <person name="Mkoji G."/>
            <person name="Steinauer M."/>
            <person name="Loker E.S."/>
        </authorList>
    </citation>
    <scope>NUCLEOTIDE SEQUENCE</scope>
    <source>
        <strain evidence="4">KasaAsao</strain>
        <tissue evidence="4">Whole Snail</tissue>
    </source>
</reference>
<dbReference type="Gene3D" id="3.30.70.330">
    <property type="match status" value="1"/>
</dbReference>
<dbReference type="PANTHER" id="PTHR48025">
    <property type="entry name" value="OS02G0815200 PROTEIN"/>
    <property type="match status" value="1"/>
</dbReference>
<sequence>MSLNRSQKDQFEVCLRNLPDRFDEESLFTLCSPYGQIVHLKVPRGDNGETKRHAYVTFATEDEAKQAIFRLDGTSVEGKEITVKLAKKTQESKER</sequence>
<reference evidence="4" key="1">
    <citation type="journal article" date="2023" name="PLoS Negl. Trop. Dis.">
        <title>A genome sequence for Biomphalaria pfeifferi, the major vector snail for the human-infecting parasite Schistosoma mansoni.</title>
        <authorList>
            <person name="Bu L."/>
            <person name="Lu L."/>
            <person name="Laidemitt M.R."/>
            <person name="Zhang S.M."/>
            <person name="Mutuku M."/>
            <person name="Mkoji G."/>
            <person name="Steinauer M."/>
            <person name="Loker E.S."/>
        </authorList>
    </citation>
    <scope>NUCLEOTIDE SEQUENCE</scope>
    <source>
        <strain evidence="4">KasaAsao</strain>
    </source>
</reference>
<dbReference type="CDD" id="cd00590">
    <property type="entry name" value="RRM_SF"/>
    <property type="match status" value="1"/>
</dbReference>
<dbReference type="SMART" id="SM00360">
    <property type="entry name" value="RRM"/>
    <property type="match status" value="1"/>
</dbReference>
<dbReference type="EMBL" id="JASAOG010000194">
    <property type="protein sequence ID" value="KAK0044644.1"/>
    <property type="molecule type" value="Genomic_DNA"/>
</dbReference>
<dbReference type="PROSITE" id="PS50102">
    <property type="entry name" value="RRM"/>
    <property type="match status" value="1"/>
</dbReference>
<name>A0AAD8EZN6_BIOPF</name>
<comment type="caution">
    <text evidence="4">The sequence shown here is derived from an EMBL/GenBank/DDBJ whole genome shotgun (WGS) entry which is preliminary data.</text>
</comment>
<dbReference type="GO" id="GO:0003729">
    <property type="term" value="F:mRNA binding"/>
    <property type="evidence" value="ECO:0007669"/>
    <property type="project" value="TreeGrafter"/>
</dbReference>
<proteinExistence type="predicted"/>
<dbReference type="InterPro" id="IPR012677">
    <property type="entry name" value="Nucleotide-bd_a/b_plait_sf"/>
</dbReference>
<dbReference type="InterPro" id="IPR000504">
    <property type="entry name" value="RRM_dom"/>
</dbReference>
<protein>
    <submittedName>
        <fullName evidence="4">Serine/arginine-rich splicing factor SC35</fullName>
    </submittedName>
</protein>
<gene>
    <name evidence="4" type="ORF">Bpfe_025932</name>
</gene>
<dbReference type="InterPro" id="IPR050502">
    <property type="entry name" value="Euk_RNA-bind_prot"/>
</dbReference>
<accession>A0AAD8EZN6</accession>
<dbReference type="SUPFAM" id="SSF54928">
    <property type="entry name" value="RNA-binding domain, RBD"/>
    <property type="match status" value="1"/>
</dbReference>
<dbReference type="Pfam" id="PF00076">
    <property type="entry name" value="RRM_1"/>
    <property type="match status" value="1"/>
</dbReference>
<evidence type="ECO:0000259" key="3">
    <source>
        <dbReference type="PROSITE" id="PS50102"/>
    </source>
</evidence>
<keyword evidence="1 2" id="KW-0694">RNA-binding</keyword>